<evidence type="ECO:0000259" key="1">
    <source>
        <dbReference type="Pfam" id="PF17989"/>
    </source>
</evidence>
<feature type="domain" description="Actin-like protein N-terminal" evidence="1">
    <location>
        <begin position="7"/>
        <end position="159"/>
    </location>
</feature>
<dbReference type="InterPro" id="IPR040607">
    <property type="entry name" value="ALP_N"/>
</dbReference>
<dbReference type="RefSeq" id="WP_186915920.1">
    <property type="nucleotide sequence ID" value="NZ_JACOFZ010000002.1"/>
</dbReference>
<proteinExistence type="predicted"/>
<sequence length="339" mass="37045">MLIPAVGLDVGFGYVKVAKRSPQNANLTQFESFPSLAPRRIRSDAKIHDPSVIERIYHVNVNGVEFSVGPDVKHIVGGASGSGRALNDDYPRTVNYEALFLGGLALLEATEIGVLVMGLPVHTIRAHKEFVTTKFCGEFEVADKVVKVNHVHVIPQPIGAILHYGESVNHRITMEDNFLVNDFGYGTTDWVTTRGMKTIESRSGGTPIGGSTILKSIADLISQDIGKKYDEIERIDDAIIYQKDLKIFGYTYTPTDLKAYLKSSKYIADDCANKIKSSVGDGSDLNCILNVGGGSLYFGESIEEVFGGVKIETLANPRFCVASGLLEYGESQMRKQNMT</sequence>
<accession>A0A923KTU1</accession>
<dbReference type="Gene3D" id="3.30.420.40">
    <property type="match status" value="2"/>
</dbReference>
<dbReference type="InterPro" id="IPR022389">
    <property type="entry name" value="PRTRC_protein-D"/>
</dbReference>
<dbReference type="InterPro" id="IPR043129">
    <property type="entry name" value="ATPase_NBD"/>
</dbReference>
<evidence type="ECO:0000313" key="3">
    <source>
        <dbReference type="EMBL" id="MBC3881582.1"/>
    </source>
</evidence>
<dbReference type="SUPFAM" id="SSF53067">
    <property type="entry name" value="Actin-like ATPase domain"/>
    <property type="match status" value="2"/>
</dbReference>
<feature type="domain" description="Actin homologue MreB-like C-terminal" evidence="2">
    <location>
        <begin position="182"/>
        <end position="304"/>
    </location>
</feature>
<evidence type="ECO:0000259" key="2">
    <source>
        <dbReference type="Pfam" id="PF21522"/>
    </source>
</evidence>
<comment type="caution">
    <text evidence="3">The sequence shown here is derived from an EMBL/GenBank/DDBJ whole genome shotgun (WGS) entry which is preliminary data.</text>
</comment>
<dbReference type="AlphaFoldDB" id="A0A923KTU1"/>
<evidence type="ECO:0000313" key="4">
    <source>
        <dbReference type="Proteomes" id="UP000627446"/>
    </source>
</evidence>
<dbReference type="EMBL" id="JACOFZ010000002">
    <property type="protein sequence ID" value="MBC3881582.1"/>
    <property type="molecule type" value="Genomic_DNA"/>
</dbReference>
<dbReference type="Pfam" id="PF21522">
    <property type="entry name" value="MreB-like_C"/>
    <property type="match status" value="1"/>
</dbReference>
<protein>
    <submittedName>
        <fullName evidence="3">PRTRC system protein D</fullName>
    </submittedName>
</protein>
<reference evidence="3" key="1">
    <citation type="submission" date="2020-08" db="EMBL/GenBank/DDBJ databases">
        <title>Novel species isolated from subtropical streams in China.</title>
        <authorList>
            <person name="Lu H."/>
        </authorList>
    </citation>
    <scope>NUCLEOTIDE SEQUENCE</scope>
    <source>
        <strain evidence="3">LX22W</strain>
    </source>
</reference>
<dbReference type="Pfam" id="PF17989">
    <property type="entry name" value="ALP_N"/>
    <property type="match status" value="1"/>
</dbReference>
<dbReference type="InterPro" id="IPR049067">
    <property type="entry name" value="MreB-like_C"/>
</dbReference>
<dbReference type="Proteomes" id="UP000627446">
    <property type="component" value="Unassembled WGS sequence"/>
</dbReference>
<keyword evidence="4" id="KW-1185">Reference proteome</keyword>
<dbReference type="NCBIfam" id="TIGR03739">
    <property type="entry name" value="PRTRC_D"/>
    <property type="match status" value="1"/>
</dbReference>
<name>A0A923KTU1_9BURK</name>
<gene>
    <name evidence="3" type="ORF">H8K36_09380</name>
</gene>
<organism evidence="3 4">
    <name type="scientific">Undibacterium nitidum</name>
    <dbReference type="NCBI Taxonomy" id="2762298"/>
    <lineage>
        <taxon>Bacteria</taxon>
        <taxon>Pseudomonadati</taxon>
        <taxon>Pseudomonadota</taxon>
        <taxon>Betaproteobacteria</taxon>
        <taxon>Burkholderiales</taxon>
        <taxon>Oxalobacteraceae</taxon>
        <taxon>Undibacterium</taxon>
    </lineage>
</organism>